<reference evidence="1" key="2">
    <citation type="journal article" date="2017" name="Am. J. Bot.">
        <title>The East Asian origin of the giant lobelias.</title>
        <authorList>
            <person name="Knox E.B."/>
            <person name="Li C."/>
        </authorList>
    </citation>
    <scope>NUCLEOTIDE SEQUENCE</scope>
</reference>
<evidence type="ECO:0000313" key="1">
    <source>
        <dbReference type="EMBL" id="APQ38719.1"/>
    </source>
</evidence>
<reference evidence="1" key="1">
    <citation type="journal article" date="2014" name="Proc. Natl. Acad. Sci. U.S.A.">
        <title>The dynamic history of plastid genomes in the Campanulaceae sensu lato is unique among angiosperms.</title>
        <authorList>
            <person name="Knox E.B."/>
        </authorList>
    </citation>
    <scope>NUCLEOTIDE SEQUENCE</scope>
</reference>
<gene>
    <name evidence="1" type="primary">ORF243</name>
    <name evidence="1" type="ORF">Cya_fis1Pt0117</name>
</gene>
<geneLocation type="plastid" evidence="1"/>
<protein>
    <submittedName>
        <fullName evidence="1">Uncharacterized protein</fullName>
    </submittedName>
</protein>
<proteinExistence type="predicted"/>
<keyword evidence="1" id="KW-0934">Plastid</keyword>
<dbReference type="EMBL" id="KY354213">
    <property type="protein sequence ID" value="APQ38719.1"/>
    <property type="molecule type" value="Genomic_DNA"/>
</dbReference>
<organism evidence="1">
    <name type="scientific">Cyanea fissa</name>
    <dbReference type="NCBI Taxonomy" id="1929854"/>
    <lineage>
        <taxon>Eukaryota</taxon>
        <taxon>Viridiplantae</taxon>
        <taxon>Streptophyta</taxon>
        <taxon>Embryophyta</taxon>
        <taxon>Tracheophyta</taxon>
        <taxon>Spermatophyta</taxon>
        <taxon>Magnoliopsida</taxon>
        <taxon>eudicotyledons</taxon>
        <taxon>Gunneridae</taxon>
        <taxon>Pentapetalae</taxon>
        <taxon>asterids</taxon>
        <taxon>campanulids</taxon>
        <taxon>Asterales</taxon>
        <taxon>Campanulaceae</taxon>
        <taxon>Cyanea</taxon>
    </lineage>
</organism>
<sequence>MKAFDNKDMGPKCDCYVCSTYFSGDYPKDSDSCPDYDNSCLEYDNSCPDFYYNCEDYYNCNNQDYRSWPLHDGRTFAEWEADETEYEINGKKLPEFEKEYEINGKKLPEFEKEYEINGKKLPELEKESLLPQTDGKCLSDRKKYEPVLKCPCGKTVHEYNPSDFADSCHFWDTFEWGIEAGQKWIKDFRVFFLNNPKERKALQANLKSKLKASARKEKLFFSVWNVGFCHGALLEFKKGHPWN</sequence>
<accession>A0A1L6BRT8</accession>
<dbReference type="AlphaFoldDB" id="A0A1L6BRT8"/>
<dbReference type="GeneID" id="30858768"/>
<dbReference type="RefSeq" id="YP_009339326.1">
    <property type="nucleotide sequence ID" value="NC_033363.1"/>
</dbReference>
<name>A0A1L6BRT8_9ASTR</name>